<feature type="compositionally biased region" description="Polar residues" evidence="7">
    <location>
        <begin position="216"/>
        <end position="225"/>
    </location>
</feature>
<dbReference type="EC" id="2.4.1.16" evidence="2 6"/>
<keyword evidence="5" id="KW-0812">Transmembrane</keyword>
<evidence type="ECO:0000256" key="6">
    <source>
        <dbReference type="RuleBase" id="RU366040"/>
    </source>
</evidence>
<keyword evidence="5" id="KW-0472">Membrane</keyword>
<dbReference type="Pfam" id="PF08407">
    <property type="entry name" value="Chitin_synth_1N"/>
    <property type="match status" value="1"/>
</dbReference>
<evidence type="ECO:0000256" key="4">
    <source>
        <dbReference type="ARBA" id="ARBA00022676"/>
    </source>
</evidence>
<feature type="compositionally biased region" description="Basic and acidic residues" evidence="7">
    <location>
        <begin position="289"/>
        <end position="304"/>
    </location>
</feature>
<keyword evidence="6" id="KW-0808">Transferase</keyword>
<evidence type="ECO:0000313" key="9">
    <source>
        <dbReference type="EMBL" id="OXV12175.1"/>
    </source>
</evidence>
<dbReference type="GO" id="GO:0004100">
    <property type="term" value="F:chitin synthase activity"/>
    <property type="evidence" value="ECO:0007669"/>
    <property type="project" value="UniProtKB-EC"/>
</dbReference>
<protein>
    <recommendedName>
        <fullName evidence="2 6">Chitin synthase</fullName>
        <ecNumber evidence="2 6">2.4.1.16</ecNumber>
    </recommendedName>
</protein>
<feature type="compositionally biased region" description="Low complexity" evidence="7">
    <location>
        <begin position="259"/>
        <end position="278"/>
    </location>
</feature>
<feature type="domain" description="Chitin synthase N-terminal" evidence="8">
    <location>
        <begin position="572"/>
        <end position="617"/>
    </location>
</feature>
<dbReference type="AlphaFoldDB" id="A0A232M6X7"/>
<comment type="similarity">
    <text evidence="6">Belongs to the chitin synthase family.</text>
</comment>
<comment type="catalytic activity">
    <reaction evidence="6">
        <text>[(1-&gt;4)-N-acetyl-beta-D-glucosaminyl](n) + UDP-N-acetyl-alpha-D-glucosamine = [(1-&gt;4)-N-acetyl-beta-D-glucosaminyl](n+1) + UDP + H(+)</text>
        <dbReference type="Rhea" id="RHEA:16637"/>
        <dbReference type="Rhea" id="RHEA-COMP:9593"/>
        <dbReference type="Rhea" id="RHEA-COMP:9595"/>
        <dbReference type="ChEBI" id="CHEBI:15378"/>
        <dbReference type="ChEBI" id="CHEBI:17029"/>
        <dbReference type="ChEBI" id="CHEBI:57705"/>
        <dbReference type="ChEBI" id="CHEBI:58223"/>
        <dbReference type="EC" id="2.4.1.16"/>
    </reaction>
</comment>
<keyword evidence="4 6" id="KW-0328">Glycosyltransferase</keyword>
<evidence type="ECO:0000256" key="3">
    <source>
        <dbReference type="ARBA" id="ARBA00022475"/>
    </source>
</evidence>
<keyword evidence="10" id="KW-1185">Reference proteome</keyword>
<evidence type="ECO:0000256" key="5">
    <source>
        <dbReference type="ARBA" id="ARBA00022989"/>
    </source>
</evidence>
<accession>A0A232M6X7</accession>
<evidence type="ECO:0000256" key="1">
    <source>
        <dbReference type="ARBA" id="ARBA00004651"/>
    </source>
</evidence>
<proteinExistence type="inferred from homology"/>
<dbReference type="Pfam" id="PF01644">
    <property type="entry name" value="Chitin_synth_1"/>
    <property type="match status" value="1"/>
</dbReference>
<organism evidence="9 10">
    <name type="scientific">Elaphomyces granulatus</name>
    <dbReference type="NCBI Taxonomy" id="519963"/>
    <lineage>
        <taxon>Eukaryota</taxon>
        <taxon>Fungi</taxon>
        <taxon>Dikarya</taxon>
        <taxon>Ascomycota</taxon>
        <taxon>Pezizomycotina</taxon>
        <taxon>Eurotiomycetes</taxon>
        <taxon>Eurotiomycetidae</taxon>
        <taxon>Eurotiales</taxon>
        <taxon>Elaphomycetaceae</taxon>
        <taxon>Elaphomyces</taxon>
    </lineage>
</organism>
<feature type="region of interest" description="Disordered" evidence="7">
    <location>
        <begin position="216"/>
        <end position="318"/>
    </location>
</feature>
<keyword evidence="6" id="KW-0961">Cell wall biogenesis/degradation</keyword>
<dbReference type="GO" id="GO:0005886">
    <property type="term" value="C:plasma membrane"/>
    <property type="evidence" value="ECO:0007669"/>
    <property type="project" value="UniProtKB-SubCell"/>
</dbReference>
<comment type="subcellular location">
    <subcellularLocation>
        <location evidence="1 6">Cell membrane</location>
        <topology evidence="1 6">Multi-pass membrane protein</topology>
    </subcellularLocation>
</comment>
<gene>
    <name evidence="9" type="ORF">Egran_00064</name>
</gene>
<evidence type="ECO:0000313" key="10">
    <source>
        <dbReference type="Proteomes" id="UP000243515"/>
    </source>
</evidence>
<evidence type="ECO:0000256" key="2">
    <source>
        <dbReference type="ARBA" id="ARBA00012543"/>
    </source>
</evidence>
<evidence type="ECO:0000259" key="8">
    <source>
        <dbReference type="Pfam" id="PF08407"/>
    </source>
</evidence>
<name>A0A232M6X7_9EURO</name>
<dbReference type="EMBL" id="NPHW01001711">
    <property type="protein sequence ID" value="OXV12175.1"/>
    <property type="molecule type" value="Genomic_DNA"/>
</dbReference>
<dbReference type="OrthoDB" id="4161316at2759"/>
<comment type="caution">
    <text evidence="9">The sequence shown here is derived from an EMBL/GenBank/DDBJ whole genome shotgun (WGS) entry which is preliminary data.</text>
</comment>
<reference evidence="9 10" key="1">
    <citation type="journal article" date="2015" name="Environ. Microbiol.">
        <title>Metagenome sequence of Elaphomyces granulatus from sporocarp tissue reveals Ascomycota ectomycorrhizal fingerprints of genome expansion and a Proteobacteria-rich microbiome.</title>
        <authorList>
            <person name="Quandt C.A."/>
            <person name="Kohler A."/>
            <person name="Hesse C.N."/>
            <person name="Sharpton T.J."/>
            <person name="Martin F."/>
            <person name="Spatafora J.W."/>
        </authorList>
    </citation>
    <scope>NUCLEOTIDE SEQUENCE [LARGE SCALE GENOMIC DNA]</scope>
    <source>
        <strain evidence="9 10">OSC145934</strain>
    </source>
</reference>
<dbReference type="InterPro" id="IPR013616">
    <property type="entry name" value="Chitin_synth_N"/>
</dbReference>
<keyword evidence="5" id="KW-1133">Transmembrane helix</keyword>
<evidence type="ECO:0000256" key="7">
    <source>
        <dbReference type="SAM" id="MobiDB-lite"/>
    </source>
</evidence>
<comment type="function">
    <text evidence="6">Polymerizes chitin, a structural polymer of the cell wall and septum, by transferring the sugar moiety of UDP-GlcNAc to the non-reducing end of the growing chitin polymer.</text>
</comment>
<sequence length="814" mass="91932">MVAEGITIAVACVSLITNVSTLILATRGFAAKVGDAKNDMNRVLGELLSVEMVLERLRVEDERSHKSFPDTIQQRVHSVVAACDGVISELQKCLEKYKNSNFRYAISGRDEVLKLRSNLEAHKSALEILLHFQSANLARATKNDTRKILGNTTEIPKIRTEIAELRKCVERLEKDKGGSGQSGIALKRYLEEVTTYTESGFDSAIETRKDWKDTTSLSSWETPVTKSSPKSKEHSSKKSPSKRPQNHGPQIPRDAPIRTSTSFSSFSTFTSQRESTSSGDSVDNFPMSLEKELGGTDIKEWERRKDKKRTKQTRDENKALQITETHAPITGEVRVQENIASHAASSTREFTHIRYTWAMEPPQVMGRHFRLRQTTGPPSLLERRRTCLLISLDLSGELGWNDVEFAASWNSIGSVIKHLVQRDGRLNLKGNVSEWWKNVVVFVFAPFYNKPNKELSTVLGTLCRLGVLDPSSLRKGQELYLTQAYLFEYSTPFSTFRARESGHEKCGTDPDVPGIQMVLCLSKRREDSFSKWNQVIKGDLVPFHDLVIRKPGETVGLDGINWLVEGIHPPIVREVPVGKDVVSRAVSSTMEFTHLRHTAVTEPPQVMGRHFQLRQTMGPPNFLERRQTRLLISLDLSGELEWTSIDFIASWNSIGSAIKHLIQRDSRLVNPKGKGSEWWKNVVVFVFYAPFYNKPTKGLTTILMTLIGLGLLGPSSLVKEQESHLTRARLFEEYSTPFSVLRARENGFGKRCTDPDVPGIQVVLCLSRRREDSFSKWNQMVKNNLVPFHNLEIRKPGERVDLDDIDSLVGRHPI</sequence>
<keyword evidence="3 6" id="KW-1003">Cell membrane</keyword>
<dbReference type="Proteomes" id="UP000243515">
    <property type="component" value="Unassembled WGS sequence"/>
</dbReference>